<dbReference type="Pfam" id="PF02875">
    <property type="entry name" value="Mur_ligase_C"/>
    <property type="match status" value="1"/>
</dbReference>
<comment type="catalytic activity">
    <reaction evidence="10">
        <text>(6S)-5,6,7,8-tetrahydrofolyl-(gamma-L-Glu)(n) + L-glutamate + ATP = (6S)-5,6,7,8-tetrahydrofolyl-(gamma-L-Glu)(n+1) + ADP + phosphate + H(+)</text>
        <dbReference type="Rhea" id="RHEA:10580"/>
        <dbReference type="Rhea" id="RHEA-COMP:14738"/>
        <dbReference type="Rhea" id="RHEA-COMP:14740"/>
        <dbReference type="ChEBI" id="CHEBI:15378"/>
        <dbReference type="ChEBI" id="CHEBI:29985"/>
        <dbReference type="ChEBI" id="CHEBI:30616"/>
        <dbReference type="ChEBI" id="CHEBI:43474"/>
        <dbReference type="ChEBI" id="CHEBI:141005"/>
        <dbReference type="ChEBI" id="CHEBI:456216"/>
        <dbReference type="EC" id="6.3.2.17"/>
    </reaction>
</comment>
<dbReference type="SUPFAM" id="SSF53623">
    <property type="entry name" value="MurD-like peptide ligases, catalytic domain"/>
    <property type="match status" value="1"/>
</dbReference>
<evidence type="ECO:0000259" key="13">
    <source>
        <dbReference type="Pfam" id="PF08245"/>
    </source>
</evidence>
<dbReference type="InterPro" id="IPR036615">
    <property type="entry name" value="Mur_ligase_C_dom_sf"/>
</dbReference>
<dbReference type="PROSITE" id="PS01011">
    <property type="entry name" value="FOLYLPOLYGLU_SYNT_1"/>
    <property type="match status" value="1"/>
</dbReference>
<keyword evidence="4 11" id="KW-0436">Ligase</keyword>
<evidence type="ECO:0000256" key="1">
    <source>
        <dbReference type="ARBA" id="ARBA00001946"/>
    </source>
</evidence>
<dbReference type="Proteomes" id="UP000068026">
    <property type="component" value="Chromosome"/>
</dbReference>
<reference evidence="17" key="3">
    <citation type="submission" date="2016-11" db="EMBL/GenBank/DDBJ databases">
        <authorList>
            <person name="Jaros S."/>
            <person name="Januszkiewicz K."/>
            <person name="Wedrychowicz H."/>
        </authorList>
    </citation>
    <scope>NUCLEOTIDE SEQUENCE [LARGE SCALE GENOMIC DNA]</scope>
    <source>
        <strain evidence="17">DSM 1682</strain>
    </source>
</reference>
<dbReference type="Gene3D" id="3.90.190.20">
    <property type="entry name" value="Mur ligase, C-terminal domain"/>
    <property type="match status" value="1"/>
</dbReference>
<evidence type="ECO:0000256" key="4">
    <source>
        <dbReference type="ARBA" id="ARBA00022598"/>
    </source>
</evidence>
<reference evidence="15" key="4">
    <citation type="submission" date="2016-11" db="EMBL/GenBank/DDBJ databases">
        <authorList>
            <person name="Varghese N."/>
            <person name="Submissions S."/>
        </authorList>
    </citation>
    <scope>NUCLEOTIDE SEQUENCE</scope>
    <source>
        <strain evidence="15">DSM 1682</strain>
    </source>
</reference>
<dbReference type="OrthoDB" id="9809356at2"/>
<evidence type="ECO:0000313" key="16">
    <source>
        <dbReference type="Proteomes" id="UP000068026"/>
    </source>
</evidence>
<dbReference type="PANTHER" id="PTHR11136:SF0">
    <property type="entry name" value="DIHYDROFOLATE SYNTHETASE-RELATED"/>
    <property type="match status" value="1"/>
</dbReference>
<evidence type="ECO:0000256" key="5">
    <source>
        <dbReference type="ARBA" id="ARBA00022723"/>
    </source>
</evidence>
<evidence type="ECO:0000313" key="17">
    <source>
        <dbReference type="Proteomes" id="UP000184204"/>
    </source>
</evidence>
<evidence type="ECO:0000256" key="8">
    <source>
        <dbReference type="ARBA" id="ARBA00022842"/>
    </source>
</evidence>
<evidence type="ECO:0000256" key="9">
    <source>
        <dbReference type="ARBA" id="ARBA00030592"/>
    </source>
</evidence>
<evidence type="ECO:0000256" key="11">
    <source>
        <dbReference type="PIRNR" id="PIRNR001563"/>
    </source>
</evidence>
<sequence length="431" mass="47695">MNYQESIHYLEKEIGFASCPGLERITDLMEKLGNPEKKLKIIHVAGTNGKGSATALLCSILQEGGYRTAGYTSPHLASYNERFLINGEEISDDAFARILTKTKDACLELNAEGKDAPTLFEVITGAAFLYFAEEGVDIAVIEVGLGGTYDATNIVENPILSVIMSISMDHTEFLGNTIEQIAKEKAGIIKESCPVVLYSQEELVYNIVKKQADGLNAPLYCPKETAVKIHSQTIDGTVFDVKSPSFAYDNLYLPLLGQHQIQNCITILEACQVIKKSGFPLTESQIRTGISNTFWAGRMEVCKKHPMVVLDGAHNVDGIRQLAESIKTYFKDKKITIILGVLGDKEYEKMAELIMPFASQVVFTEPHSERKLDAQTLADIVCYKELPFFIEPELEHAYQKALEITDTNGVIICCGSLYMIGALRSYIFSVE</sequence>
<evidence type="ECO:0000256" key="10">
    <source>
        <dbReference type="ARBA" id="ARBA00047493"/>
    </source>
</evidence>
<evidence type="ECO:0000256" key="7">
    <source>
        <dbReference type="ARBA" id="ARBA00022840"/>
    </source>
</evidence>
<dbReference type="Proteomes" id="UP000184204">
    <property type="component" value="Unassembled WGS sequence"/>
</dbReference>
<dbReference type="Pfam" id="PF08245">
    <property type="entry name" value="Mur_ligase_M"/>
    <property type="match status" value="1"/>
</dbReference>
<reference evidence="16" key="2">
    <citation type="submission" date="2016-01" db="EMBL/GenBank/DDBJ databases">
        <authorList>
            <person name="Poehlein A."/>
            <person name="Schlien K."/>
            <person name="Gottschalk G."/>
            <person name="Buckel W."/>
            <person name="Daniel R."/>
        </authorList>
    </citation>
    <scope>NUCLEOTIDE SEQUENCE [LARGE SCALE GENOMIC DNA]</scope>
    <source>
        <strain evidence="16">X2</strain>
    </source>
</reference>
<dbReference type="GO" id="GO:0008841">
    <property type="term" value="F:dihydrofolate synthase activity"/>
    <property type="evidence" value="ECO:0007669"/>
    <property type="project" value="TreeGrafter"/>
</dbReference>
<gene>
    <name evidence="14" type="primary">fgs</name>
    <name evidence="14" type="ORF">CPRO_21810</name>
    <name evidence="15" type="ORF">SAMN02745151_01956</name>
</gene>
<dbReference type="KEGG" id="cpro:CPRO_21810"/>
<dbReference type="GO" id="GO:0005737">
    <property type="term" value="C:cytoplasm"/>
    <property type="evidence" value="ECO:0007669"/>
    <property type="project" value="TreeGrafter"/>
</dbReference>
<feature type="domain" description="Mur ligase central" evidence="13">
    <location>
        <begin position="44"/>
        <end position="265"/>
    </location>
</feature>
<dbReference type="PROSITE" id="PS01012">
    <property type="entry name" value="FOLYLPOLYGLU_SYNT_2"/>
    <property type="match status" value="1"/>
</dbReference>
<evidence type="ECO:0000256" key="6">
    <source>
        <dbReference type="ARBA" id="ARBA00022741"/>
    </source>
</evidence>
<dbReference type="PANTHER" id="PTHR11136">
    <property type="entry name" value="FOLYLPOLYGLUTAMATE SYNTHASE-RELATED"/>
    <property type="match status" value="1"/>
</dbReference>
<keyword evidence="5" id="KW-0479">Metal-binding</keyword>
<proteinExistence type="inferred from homology"/>
<dbReference type="SUPFAM" id="SSF53244">
    <property type="entry name" value="MurD-like peptide ligases, peptide-binding domain"/>
    <property type="match status" value="1"/>
</dbReference>
<dbReference type="AlphaFoldDB" id="A0A0X8VA02"/>
<dbReference type="GO" id="GO:0005524">
    <property type="term" value="F:ATP binding"/>
    <property type="evidence" value="ECO:0007669"/>
    <property type="project" value="UniProtKB-KW"/>
</dbReference>
<protein>
    <recommendedName>
        <fullName evidence="3">tetrahydrofolate synthase</fullName>
        <ecNumber evidence="3">6.3.2.17</ecNumber>
    </recommendedName>
    <alternativeName>
        <fullName evidence="9">Tetrahydrofolylpolyglutamate synthase</fullName>
    </alternativeName>
</protein>
<dbReference type="InterPro" id="IPR004101">
    <property type="entry name" value="Mur_ligase_C"/>
</dbReference>
<evidence type="ECO:0000313" key="14">
    <source>
        <dbReference type="EMBL" id="AMJ41761.1"/>
    </source>
</evidence>
<dbReference type="FunFam" id="3.40.1190.10:FF:000011">
    <property type="entry name" value="Folylpolyglutamate synthase/dihydrofolate synthase"/>
    <property type="match status" value="1"/>
</dbReference>
<dbReference type="EC" id="6.3.2.17" evidence="3"/>
<feature type="domain" description="Mur ligase C-terminal" evidence="12">
    <location>
        <begin position="297"/>
        <end position="416"/>
    </location>
</feature>
<reference evidence="14 16" key="1">
    <citation type="journal article" date="2016" name="Genome Announc.">
        <title>Complete Genome Sequence of the Amino Acid-Fermenting Clostridium propionicum X2 (DSM 1682).</title>
        <authorList>
            <person name="Poehlein A."/>
            <person name="Schlien K."/>
            <person name="Chowdhury N.P."/>
            <person name="Gottschalk G."/>
            <person name="Buckel W."/>
            <person name="Daniel R."/>
        </authorList>
    </citation>
    <scope>NUCLEOTIDE SEQUENCE [LARGE SCALE GENOMIC DNA]</scope>
    <source>
        <strain evidence="14 16">X2</strain>
    </source>
</reference>
<name>A0A0X8VA02_ANAPI</name>
<dbReference type="GO" id="GO:0004326">
    <property type="term" value="F:tetrahydrofolylpolyglutamate synthase activity"/>
    <property type="evidence" value="ECO:0007669"/>
    <property type="project" value="UniProtKB-EC"/>
</dbReference>
<accession>A0A0X8VA02</accession>
<dbReference type="InterPro" id="IPR001645">
    <property type="entry name" value="Folylpolyglutamate_synth"/>
</dbReference>
<comment type="similarity">
    <text evidence="2 11">Belongs to the folylpolyglutamate synthase family.</text>
</comment>
<evidence type="ECO:0000256" key="3">
    <source>
        <dbReference type="ARBA" id="ARBA00013025"/>
    </source>
</evidence>
<keyword evidence="7 11" id="KW-0067">ATP-binding</keyword>
<evidence type="ECO:0000313" key="15">
    <source>
        <dbReference type="EMBL" id="SHE84010.1"/>
    </source>
</evidence>
<dbReference type="InterPro" id="IPR013221">
    <property type="entry name" value="Mur_ligase_cen"/>
</dbReference>
<comment type="cofactor">
    <cofactor evidence="1">
        <name>Mg(2+)</name>
        <dbReference type="ChEBI" id="CHEBI:18420"/>
    </cofactor>
</comment>
<evidence type="ECO:0000259" key="12">
    <source>
        <dbReference type="Pfam" id="PF02875"/>
    </source>
</evidence>
<keyword evidence="16" id="KW-1185">Reference proteome</keyword>
<keyword evidence="8" id="KW-0460">Magnesium</keyword>
<dbReference type="EMBL" id="CP014223">
    <property type="protein sequence ID" value="AMJ41761.1"/>
    <property type="molecule type" value="Genomic_DNA"/>
</dbReference>
<keyword evidence="6 11" id="KW-0547">Nucleotide-binding</keyword>
<dbReference type="GO" id="GO:0046872">
    <property type="term" value="F:metal ion binding"/>
    <property type="evidence" value="ECO:0007669"/>
    <property type="project" value="UniProtKB-KW"/>
</dbReference>
<dbReference type="InterPro" id="IPR036565">
    <property type="entry name" value="Mur-like_cat_sf"/>
</dbReference>
<dbReference type="RefSeq" id="WP_066051515.1">
    <property type="nucleotide sequence ID" value="NZ_CP014223.1"/>
</dbReference>
<organism evidence="15 17">
    <name type="scientific">Anaerotignum propionicum DSM 1682</name>
    <dbReference type="NCBI Taxonomy" id="991789"/>
    <lineage>
        <taxon>Bacteria</taxon>
        <taxon>Bacillati</taxon>
        <taxon>Bacillota</taxon>
        <taxon>Clostridia</taxon>
        <taxon>Lachnospirales</taxon>
        <taxon>Anaerotignaceae</taxon>
        <taxon>Anaerotignum</taxon>
    </lineage>
</organism>
<dbReference type="Gene3D" id="3.40.1190.10">
    <property type="entry name" value="Mur-like, catalytic domain"/>
    <property type="match status" value="1"/>
</dbReference>
<dbReference type="NCBIfam" id="TIGR01499">
    <property type="entry name" value="folC"/>
    <property type="match status" value="1"/>
</dbReference>
<dbReference type="InterPro" id="IPR018109">
    <property type="entry name" value="Folylpolyglutamate_synth_CS"/>
</dbReference>
<dbReference type="EMBL" id="FQUA01000008">
    <property type="protein sequence ID" value="SHE84010.1"/>
    <property type="molecule type" value="Genomic_DNA"/>
</dbReference>
<dbReference type="PIRSF" id="PIRSF001563">
    <property type="entry name" value="Folylpolyglu_synth"/>
    <property type="match status" value="1"/>
</dbReference>
<evidence type="ECO:0000256" key="2">
    <source>
        <dbReference type="ARBA" id="ARBA00008276"/>
    </source>
</evidence>